<proteinExistence type="predicted"/>
<organism evidence="2 3">
    <name type="scientific">Parnassius mnemosyne</name>
    <name type="common">clouded apollo</name>
    <dbReference type="NCBI Taxonomy" id="213953"/>
    <lineage>
        <taxon>Eukaryota</taxon>
        <taxon>Metazoa</taxon>
        <taxon>Ecdysozoa</taxon>
        <taxon>Arthropoda</taxon>
        <taxon>Hexapoda</taxon>
        <taxon>Insecta</taxon>
        <taxon>Pterygota</taxon>
        <taxon>Neoptera</taxon>
        <taxon>Endopterygota</taxon>
        <taxon>Lepidoptera</taxon>
        <taxon>Glossata</taxon>
        <taxon>Ditrysia</taxon>
        <taxon>Papilionoidea</taxon>
        <taxon>Papilionidae</taxon>
        <taxon>Parnassiinae</taxon>
        <taxon>Parnassini</taxon>
        <taxon>Parnassius</taxon>
        <taxon>Driopa</taxon>
    </lineage>
</organism>
<dbReference type="GO" id="GO:0071897">
    <property type="term" value="P:DNA biosynthetic process"/>
    <property type="evidence" value="ECO:0007669"/>
    <property type="project" value="UniProtKB-ARBA"/>
</dbReference>
<accession>A0AAV1KIW8</accession>
<dbReference type="InterPro" id="IPR000477">
    <property type="entry name" value="RT_dom"/>
</dbReference>
<sequence>MNSYLEDRKVRVRYASKEYIKVTNKGCIQGSIGGPTFWNILLDPLLDELERRGIYCQAFADDIVLVFSGESVTELERQADQTLTYVEAWGIKNKLKFAVHKTSAMVVTKKLKFETPWIHMGEVEIQMVDQIKMLGLIIDKKLTFQQHVSYVCTKATNIYKQLSSSENLLGAESGDKRTMYVAVVEPVISYAAGVWGEAAGKISIQKMLNAV</sequence>
<dbReference type="PANTHER" id="PTHR33332">
    <property type="entry name" value="REVERSE TRANSCRIPTASE DOMAIN-CONTAINING PROTEIN"/>
    <property type="match status" value="1"/>
</dbReference>
<comment type="caution">
    <text evidence="2">The sequence shown here is derived from an EMBL/GenBank/DDBJ whole genome shotgun (WGS) entry which is preliminary data.</text>
</comment>
<keyword evidence="3" id="KW-1185">Reference proteome</keyword>
<dbReference type="InterPro" id="IPR043502">
    <property type="entry name" value="DNA/RNA_pol_sf"/>
</dbReference>
<dbReference type="Pfam" id="PF00078">
    <property type="entry name" value="RVT_1"/>
    <property type="match status" value="1"/>
</dbReference>
<evidence type="ECO:0000259" key="1">
    <source>
        <dbReference type="PROSITE" id="PS50878"/>
    </source>
</evidence>
<dbReference type="EMBL" id="CAVLGL010000046">
    <property type="protein sequence ID" value="CAK1582995.1"/>
    <property type="molecule type" value="Genomic_DNA"/>
</dbReference>
<feature type="domain" description="Reverse transcriptase" evidence="1">
    <location>
        <begin position="1"/>
        <end position="122"/>
    </location>
</feature>
<evidence type="ECO:0000313" key="3">
    <source>
        <dbReference type="Proteomes" id="UP001314205"/>
    </source>
</evidence>
<dbReference type="SUPFAM" id="SSF56672">
    <property type="entry name" value="DNA/RNA polymerases"/>
    <property type="match status" value="1"/>
</dbReference>
<reference evidence="2 3" key="1">
    <citation type="submission" date="2023-11" db="EMBL/GenBank/DDBJ databases">
        <authorList>
            <person name="Hedman E."/>
            <person name="Englund M."/>
            <person name="Stromberg M."/>
            <person name="Nyberg Akerstrom W."/>
            <person name="Nylinder S."/>
            <person name="Jareborg N."/>
            <person name="Kallberg Y."/>
            <person name="Kronander E."/>
        </authorList>
    </citation>
    <scope>NUCLEOTIDE SEQUENCE [LARGE SCALE GENOMIC DNA]</scope>
</reference>
<protein>
    <recommendedName>
        <fullName evidence="1">Reverse transcriptase domain-containing protein</fullName>
    </recommendedName>
</protein>
<evidence type="ECO:0000313" key="2">
    <source>
        <dbReference type="EMBL" id="CAK1582995.1"/>
    </source>
</evidence>
<gene>
    <name evidence="2" type="ORF">PARMNEM_LOCUS4454</name>
</gene>
<dbReference type="AlphaFoldDB" id="A0AAV1KIW8"/>
<name>A0AAV1KIW8_9NEOP</name>
<dbReference type="Proteomes" id="UP001314205">
    <property type="component" value="Unassembled WGS sequence"/>
</dbReference>
<dbReference type="PROSITE" id="PS50878">
    <property type="entry name" value="RT_POL"/>
    <property type="match status" value="1"/>
</dbReference>